<sequence length="113" mass="13095">MVASLYRPPVERPVVHYIRFCLGVHIRRSSDFDFRFDAAGIVQLSSLFELPEWVITKHCDCVHRTEALGILLHRHSYSKRLADMRMNFGRSEGARSRIVLYMGKIILLYDVGS</sequence>
<gene>
    <name evidence="1" type="ORF">PR002_g5200</name>
</gene>
<proteinExistence type="predicted"/>
<name>A0A6A3N988_9STRA</name>
<dbReference type="AlphaFoldDB" id="A0A6A3N988"/>
<protein>
    <submittedName>
        <fullName evidence="1">Uncharacterized protein</fullName>
    </submittedName>
</protein>
<reference evidence="1 2" key="1">
    <citation type="submission" date="2018-09" db="EMBL/GenBank/DDBJ databases">
        <title>Genomic investigation of the strawberry pathogen Phytophthora fragariae indicates pathogenicity is determined by transcriptional variation in three key races.</title>
        <authorList>
            <person name="Adams T.M."/>
            <person name="Armitage A.D."/>
            <person name="Sobczyk M.K."/>
            <person name="Bates H.J."/>
            <person name="Dunwell J.M."/>
            <person name="Nellist C.F."/>
            <person name="Harrison R.J."/>
        </authorList>
    </citation>
    <scope>NUCLEOTIDE SEQUENCE [LARGE SCALE GENOMIC DNA]</scope>
    <source>
        <strain evidence="1 2">SCRP324</strain>
    </source>
</reference>
<dbReference type="EMBL" id="QXFU01000218">
    <property type="protein sequence ID" value="KAE9039965.1"/>
    <property type="molecule type" value="Genomic_DNA"/>
</dbReference>
<evidence type="ECO:0000313" key="2">
    <source>
        <dbReference type="Proteomes" id="UP000435112"/>
    </source>
</evidence>
<comment type="caution">
    <text evidence="1">The sequence shown here is derived from an EMBL/GenBank/DDBJ whole genome shotgun (WGS) entry which is preliminary data.</text>
</comment>
<dbReference type="OrthoDB" id="105169at2759"/>
<organism evidence="1 2">
    <name type="scientific">Phytophthora rubi</name>
    <dbReference type="NCBI Taxonomy" id="129364"/>
    <lineage>
        <taxon>Eukaryota</taxon>
        <taxon>Sar</taxon>
        <taxon>Stramenopiles</taxon>
        <taxon>Oomycota</taxon>
        <taxon>Peronosporomycetes</taxon>
        <taxon>Peronosporales</taxon>
        <taxon>Peronosporaceae</taxon>
        <taxon>Phytophthora</taxon>
    </lineage>
</organism>
<accession>A0A6A3N988</accession>
<evidence type="ECO:0000313" key="1">
    <source>
        <dbReference type="EMBL" id="KAE9039965.1"/>
    </source>
</evidence>
<dbReference type="PANTHER" id="PTHR34615:SF1">
    <property type="entry name" value="PX DOMAIN-CONTAINING PROTEIN"/>
    <property type="match status" value="1"/>
</dbReference>
<dbReference type="PANTHER" id="PTHR34615">
    <property type="entry name" value="PX DOMAIN-CONTAINING PROTEIN"/>
    <property type="match status" value="1"/>
</dbReference>
<dbReference type="Proteomes" id="UP000435112">
    <property type="component" value="Unassembled WGS sequence"/>
</dbReference>